<reference evidence="1 2" key="1">
    <citation type="submission" date="2021-06" db="EMBL/GenBank/DDBJ databases">
        <authorList>
            <person name="Kallberg Y."/>
            <person name="Tangrot J."/>
            <person name="Rosling A."/>
        </authorList>
    </citation>
    <scope>NUCLEOTIDE SEQUENCE [LARGE SCALE GENOMIC DNA]</scope>
    <source>
        <strain evidence="1 2">120-4 pot B 10/14</strain>
    </source>
</reference>
<organism evidence="1 2">
    <name type="scientific">Gigaspora margarita</name>
    <dbReference type="NCBI Taxonomy" id="4874"/>
    <lineage>
        <taxon>Eukaryota</taxon>
        <taxon>Fungi</taxon>
        <taxon>Fungi incertae sedis</taxon>
        <taxon>Mucoromycota</taxon>
        <taxon>Glomeromycotina</taxon>
        <taxon>Glomeromycetes</taxon>
        <taxon>Diversisporales</taxon>
        <taxon>Gigasporaceae</taxon>
        <taxon>Gigaspora</taxon>
    </lineage>
</organism>
<keyword evidence="2" id="KW-1185">Reference proteome</keyword>
<gene>
    <name evidence="1" type="ORF">GMARGA_LOCUS17378</name>
</gene>
<dbReference type="Pfam" id="PF14388">
    <property type="entry name" value="DUF4419"/>
    <property type="match status" value="1"/>
</dbReference>
<dbReference type="PANTHER" id="PTHR31252">
    <property type="entry name" value="DUF4419 DOMAIN-CONTAINING PROTEIN"/>
    <property type="match status" value="1"/>
</dbReference>
<dbReference type="Proteomes" id="UP000789901">
    <property type="component" value="Unassembled WGS sequence"/>
</dbReference>
<sequence length="162" mass="18403">GKKEIVIGIDDILSESILEGDWPKAVNRLVIKTDKNVEKLNYLDFWSRIVKIDEEFGSGGTYITGWIISFFPYDSAEESLKPDYLKLEYIPDGIVRVPFEANIGHKLKFVAGFIGANQEILEDSDGESVVSPVIGWIIDDTSSDESNFEFYFLSFFIVFQEL</sequence>
<dbReference type="InterPro" id="IPR025533">
    <property type="entry name" value="DUF4419"/>
</dbReference>
<accession>A0ABN7VDC8</accession>
<evidence type="ECO:0000313" key="2">
    <source>
        <dbReference type="Proteomes" id="UP000789901"/>
    </source>
</evidence>
<feature type="non-terminal residue" evidence="1">
    <location>
        <position position="1"/>
    </location>
</feature>
<name>A0ABN7VDC8_GIGMA</name>
<evidence type="ECO:0000313" key="1">
    <source>
        <dbReference type="EMBL" id="CAG8760170.1"/>
    </source>
</evidence>
<proteinExistence type="predicted"/>
<comment type="caution">
    <text evidence="1">The sequence shown here is derived from an EMBL/GenBank/DDBJ whole genome shotgun (WGS) entry which is preliminary data.</text>
</comment>
<protein>
    <submittedName>
        <fullName evidence="1">31531_t:CDS:1</fullName>
    </submittedName>
</protein>
<dbReference type="PANTHER" id="PTHR31252:SF11">
    <property type="entry name" value="DUF4419 DOMAIN-CONTAINING PROTEIN"/>
    <property type="match status" value="1"/>
</dbReference>
<dbReference type="EMBL" id="CAJVQB010013141">
    <property type="protein sequence ID" value="CAG8760170.1"/>
    <property type="molecule type" value="Genomic_DNA"/>
</dbReference>